<evidence type="ECO:0000313" key="19">
    <source>
        <dbReference type="Proteomes" id="UP000027138"/>
    </source>
</evidence>
<dbReference type="Pfam" id="PF04607">
    <property type="entry name" value="RelA_SpoT"/>
    <property type="match status" value="1"/>
</dbReference>
<evidence type="ECO:0000256" key="5">
    <source>
        <dbReference type="ARBA" id="ARBA00022640"/>
    </source>
</evidence>
<feature type="domain" description="EF-hand" evidence="16">
    <location>
        <begin position="500"/>
        <end position="532"/>
    </location>
</feature>
<dbReference type="GO" id="GO:0009507">
    <property type="term" value="C:chloroplast"/>
    <property type="evidence" value="ECO:0007669"/>
    <property type="project" value="UniProtKB-SubCell"/>
</dbReference>
<keyword evidence="7" id="KW-0479">Metal-binding</keyword>
<dbReference type="SUPFAM" id="SSF47473">
    <property type="entry name" value="EF-hand"/>
    <property type="match status" value="1"/>
</dbReference>
<dbReference type="Pfam" id="PF13328">
    <property type="entry name" value="HD_4"/>
    <property type="match status" value="1"/>
</dbReference>
<evidence type="ECO:0000259" key="17">
    <source>
        <dbReference type="PROSITE" id="PS51831"/>
    </source>
</evidence>
<protein>
    <recommendedName>
        <fullName evidence="3">GTP diphosphokinase</fullName>
        <ecNumber evidence="3">2.7.6.5</ecNumber>
    </recommendedName>
</protein>
<dbReference type="Proteomes" id="UP000027138">
    <property type="component" value="Unassembled WGS sequence"/>
</dbReference>
<dbReference type="OrthoDB" id="427950at2759"/>
<keyword evidence="5" id="KW-0934">Plastid</keyword>
<dbReference type="EMBL" id="KK914794">
    <property type="protein sequence ID" value="KDP28010.1"/>
    <property type="molecule type" value="Genomic_DNA"/>
</dbReference>
<evidence type="ECO:0000256" key="13">
    <source>
        <dbReference type="ARBA" id="ARBA00022946"/>
    </source>
</evidence>
<evidence type="ECO:0000256" key="15">
    <source>
        <dbReference type="ARBA" id="ARBA00023134"/>
    </source>
</evidence>
<keyword evidence="9" id="KW-0547">Nucleotide-binding</keyword>
<keyword evidence="19" id="KW-1185">Reference proteome</keyword>
<dbReference type="InterPro" id="IPR011992">
    <property type="entry name" value="EF-hand-dom_pair"/>
</dbReference>
<comment type="subcellular location">
    <subcellularLocation>
        <location evidence="1">Plastid</location>
        <location evidence="1">Chloroplast</location>
    </subcellularLocation>
</comment>
<keyword evidence="10" id="KW-0418">Kinase</keyword>
<organism evidence="18 19">
    <name type="scientific">Jatropha curcas</name>
    <name type="common">Barbados nut</name>
    <dbReference type="NCBI Taxonomy" id="180498"/>
    <lineage>
        <taxon>Eukaryota</taxon>
        <taxon>Viridiplantae</taxon>
        <taxon>Streptophyta</taxon>
        <taxon>Embryophyta</taxon>
        <taxon>Tracheophyta</taxon>
        <taxon>Spermatophyta</taxon>
        <taxon>Magnoliopsida</taxon>
        <taxon>eudicotyledons</taxon>
        <taxon>Gunneridae</taxon>
        <taxon>Pentapetalae</taxon>
        <taxon>rosids</taxon>
        <taxon>fabids</taxon>
        <taxon>Malpighiales</taxon>
        <taxon>Euphorbiaceae</taxon>
        <taxon>Crotonoideae</taxon>
        <taxon>Jatropheae</taxon>
        <taxon>Jatropha</taxon>
    </lineage>
</organism>
<feature type="domain" description="HD" evidence="17">
    <location>
        <begin position="109"/>
        <end position="209"/>
    </location>
</feature>
<evidence type="ECO:0000313" key="18">
    <source>
        <dbReference type="EMBL" id="KDP28010.1"/>
    </source>
</evidence>
<evidence type="ECO:0000256" key="11">
    <source>
        <dbReference type="ARBA" id="ARBA00022837"/>
    </source>
</evidence>
<dbReference type="AlphaFoldDB" id="A0A067K6W1"/>
<dbReference type="InterPro" id="IPR043519">
    <property type="entry name" value="NT_sf"/>
</dbReference>
<evidence type="ECO:0000256" key="4">
    <source>
        <dbReference type="ARBA" id="ARBA00022528"/>
    </source>
</evidence>
<dbReference type="GO" id="GO:0005525">
    <property type="term" value="F:GTP binding"/>
    <property type="evidence" value="ECO:0007669"/>
    <property type="project" value="UniProtKB-KW"/>
</dbReference>
<dbReference type="GO" id="GO:0005509">
    <property type="term" value="F:calcium ion binding"/>
    <property type="evidence" value="ECO:0007669"/>
    <property type="project" value="InterPro"/>
</dbReference>
<dbReference type="InterPro" id="IPR018247">
    <property type="entry name" value="EF_Hand_1_Ca_BS"/>
</dbReference>
<dbReference type="SUPFAM" id="SSF81301">
    <property type="entry name" value="Nucleotidyltransferase"/>
    <property type="match status" value="1"/>
</dbReference>
<accession>A0A067K6W1</accession>
<dbReference type="GO" id="GO:0008728">
    <property type="term" value="F:GTP diphosphokinase activity"/>
    <property type="evidence" value="ECO:0007669"/>
    <property type="project" value="UniProtKB-EC"/>
</dbReference>
<evidence type="ECO:0000256" key="9">
    <source>
        <dbReference type="ARBA" id="ARBA00022741"/>
    </source>
</evidence>
<dbReference type="PROSITE" id="PS00018">
    <property type="entry name" value="EF_HAND_1"/>
    <property type="match status" value="2"/>
</dbReference>
<keyword evidence="15" id="KW-0342">GTP-binding</keyword>
<dbReference type="Pfam" id="PF13499">
    <property type="entry name" value="EF-hand_7"/>
    <property type="match status" value="1"/>
</dbReference>
<dbReference type="Gene3D" id="3.30.460.10">
    <property type="entry name" value="Beta Polymerase, domain 2"/>
    <property type="match status" value="1"/>
</dbReference>
<dbReference type="Gene3D" id="1.10.238.10">
    <property type="entry name" value="EF-hand"/>
    <property type="match status" value="1"/>
</dbReference>
<proteinExistence type="inferred from homology"/>
<evidence type="ECO:0000256" key="8">
    <source>
        <dbReference type="ARBA" id="ARBA00022737"/>
    </source>
</evidence>
<keyword evidence="6" id="KW-0808">Transferase</keyword>
<evidence type="ECO:0000256" key="10">
    <source>
        <dbReference type="ARBA" id="ARBA00022777"/>
    </source>
</evidence>
<dbReference type="GO" id="GO:0016301">
    <property type="term" value="F:kinase activity"/>
    <property type="evidence" value="ECO:0007669"/>
    <property type="project" value="UniProtKB-KW"/>
</dbReference>
<dbReference type="GO" id="GO:0015969">
    <property type="term" value="P:guanosine tetraphosphate metabolic process"/>
    <property type="evidence" value="ECO:0007669"/>
    <property type="project" value="InterPro"/>
</dbReference>
<keyword evidence="11" id="KW-0106">Calcium</keyword>
<evidence type="ECO:0000256" key="3">
    <source>
        <dbReference type="ARBA" id="ARBA00013251"/>
    </source>
</evidence>
<dbReference type="PROSITE" id="PS50222">
    <property type="entry name" value="EF_HAND_2"/>
    <property type="match status" value="2"/>
</dbReference>
<dbReference type="SMART" id="SM00054">
    <property type="entry name" value="EFh"/>
    <property type="match status" value="2"/>
</dbReference>
<dbReference type="CDD" id="cd05399">
    <property type="entry name" value="NT_Rel-Spo_like"/>
    <property type="match status" value="1"/>
</dbReference>
<reference evidence="18 19" key="1">
    <citation type="journal article" date="2014" name="PLoS ONE">
        <title>Global Analysis of Gene Expression Profiles in Physic Nut (Jatropha curcas L.) Seedlings Exposed to Salt Stress.</title>
        <authorList>
            <person name="Zhang L."/>
            <person name="Zhang C."/>
            <person name="Wu P."/>
            <person name="Chen Y."/>
            <person name="Li M."/>
            <person name="Jiang H."/>
            <person name="Wu G."/>
        </authorList>
    </citation>
    <scope>NUCLEOTIDE SEQUENCE [LARGE SCALE GENOMIC DNA]</scope>
    <source>
        <strain evidence="19">cv. GZQX0401</strain>
        <tissue evidence="18">Young leaves</tissue>
    </source>
</reference>
<keyword evidence="8" id="KW-0677">Repeat</keyword>
<comment type="similarity">
    <text evidence="2">Belongs to the RelA/SpoT family.</text>
</comment>
<evidence type="ECO:0000256" key="14">
    <source>
        <dbReference type="ARBA" id="ARBA00023016"/>
    </source>
</evidence>
<feature type="domain" description="EF-hand" evidence="16">
    <location>
        <begin position="463"/>
        <end position="498"/>
    </location>
</feature>
<dbReference type="InterPro" id="IPR006674">
    <property type="entry name" value="HD_domain"/>
</dbReference>
<dbReference type="KEGG" id="jcu:105643631"/>
<dbReference type="FunFam" id="3.30.460.10:FF:000025">
    <property type="entry name" value="probable GTP diphosphokinase CRSH, chloroplastic"/>
    <property type="match status" value="1"/>
</dbReference>
<dbReference type="FunFam" id="1.10.238.10:FF:000287">
    <property type="entry name" value="Probable GTP diphosphokinase CRSH, chloroplastic"/>
    <property type="match status" value="1"/>
</dbReference>
<keyword evidence="4" id="KW-0150">Chloroplast</keyword>
<dbReference type="GO" id="GO:0005524">
    <property type="term" value="F:ATP binding"/>
    <property type="evidence" value="ECO:0007669"/>
    <property type="project" value="UniProtKB-KW"/>
</dbReference>
<evidence type="ECO:0000256" key="12">
    <source>
        <dbReference type="ARBA" id="ARBA00022840"/>
    </source>
</evidence>
<evidence type="ECO:0000256" key="7">
    <source>
        <dbReference type="ARBA" id="ARBA00022723"/>
    </source>
</evidence>
<keyword evidence="14" id="KW-0346">Stress response</keyword>
<dbReference type="InterPro" id="IPR007685">
    <property type="entry name" value="RelA_SpoT"/>
</dbReference>
<dbReference type="SMART" id="SM00954">
    <property type="entry name" value="RelA_SpoT"/>
    <property type="match status" value="1"/>
</dbReference>
<sequence>MELSPPPHLPFPIKRVRSLQHHIISLWALNLNTRSWKRRQRWINVSARATGALEQAGGKMVMELVGAFNELTERMNVLSTSSSRILFKALKLSIPILQNLPMAPDGRSPFSKALSVALVLADLQMDAEVISASILMQVFEAGAICMHEVRDHIGIGTAHLLHESLRVKNIPSRIEVLDDDGAAAIRKFCLTYYDIRALILDLALKLDMMRHLDYLPRYQQQILSLQIMKIHAPLAHAVGTNYLSMELEDLSFRYLFPYSYLYLDTWLRSHETGSKPLIDIYTEKLHQSLRADPILADMVEDISVKGRYKSRFSTMKKILKDGRKPEEVNDVLGLRVILKPKFGEDTSEVGEKACYRTCEIIQTLWKEMPHRRKDYIASPKANGYRSLHMAVDISDNGKTRPLMEIQIRTTEMDMLAVDGTASHSLYKGGLTDPEGAKRLKAIMMAAAELAALRLRDLPSAKGIEIDQRDRVFRLLDKNGDGQISIEELMEVMEELGAPGEDAREMMQLLDSNSDGSLSSDEFNTFQKQVEFMRALEDRDDNYKTLLNEKLKMADESGLIQVYGKGLGNRLAS</sequence>
<dbReference type="PROSITE" id="PS51831">
    <property type="entry name" value="HD"/>
    <property type="match status" value="1"/>
</dbReference>
<dbReference type="PANTHER" id="PTHR21262">
    <property type="entry name" value="GUANOSINE-3',5'-BIS DIPHOSPHATE 3'-PYROPHOSPHOHYDROLASE"/>
    <property type="match status" value="1"/>
</dbReference>
<dbReference type="PANTHER" id="PTHR21262:SF12">
    <property type="entry name" value="GTP DIPHOSPHOKINASE CRSH, CHLOROPLASTIC-RELATED"/>
    <property type="match status" value="1"/>
</dbReference>
<evidence type="ECO:0000256" key="2">
    <source>
        <dbReference type="ARBA" id="ARBA00007476"/>
    </source>
</evidence>
<keyword evidence="13" id="KW-0809">Transit peptide</keyword>
<dbReference type="FunFam" id="1.10.3210.10:FF:000019">
    <property type="entry name" value="Probable GTP diphosphokinase CRSH, chloroplastic"/>
    <property type="match status" value="1"/>
</dbReference>
<gene>
    <name evidence="18" type="ORF">JCGZ_19090</name>
</gene>
<evidence type="ECO:0000256" key="6">
    <source>
        <dbReference type="ARBA" id="ARBA00022679"/>
    </source>
</evidence>
<evidence type="ECO:0000256" key="1">
    <source>
        <dbReference type="ARBA" id="ARBA00004229"/>
    </source>
</evidence>
<keyword evidence="12" id="KW-0067">ATP-binding</keyword>
<name>A0A067K6W1_JATCU</name>
<dbReference type="Gene3D" id="1.10.3210.10">
    <property type="entry name" value="Hypothetical protein af1432"/>
    <property type="match status" value="1"/>
</dbReference>
<dbReference type="EC" id="2.7.6.5" evidence="3"/>
<dbReference type="SUPFAM" id="SSF109604">
    <property type="entry name" value="HD-domain/PDEase-like"/>
    <property type="match status" value="1"/>
</dbReference>
<dbReference type="InterPro" id="IPR002048">
    <property type="entry name" value="EF_hand_dom"/>
</dbReference>
<dbReference type="STRING" id="180498.A0A067K6W1"/>
<evidence type="ECO:0000259" key="16">
    <source>
        <dbReference type="PROSITE" id="PS50222"/>
    </source>
</evidence>